<dbReference type="Pfam" id="PF01915">
    <property type="entry name" value="Glyco_hydro_3_C"/>
    <property type="match status" value="1"/>
</dbReference>
<dbReference type="InterPro" id="IPR036881">
    <property type="entry name" value="Glyco_hydro_3_C_sf"/>
</dbReference>
<dbReference type="FunFam" id="2.60.40.10:FF:000495">
    <property type="entry name" value="Periplasmic beta-glucosidase"/>
    <property type="match status" value="1"/>
</dbReference>
<evidence type="ECO:0000256" key="2">
    <source>
        <dbReference type="ARBA" id="ARBA00005336"/>
    </source>
</evidence>
<dbReference type="Proteomes" id="UP000831290">
    <property type="component" value="Chromosome"/>
</dbReference>
<evidence type="ECO:0000256" key="5">
    <source>
        <dbReference type="ARBA" id="ARBA00022801"/>
    </source>
</evidence>
<accession>A0A9E6ZZY6</accession>
<evidence type="ECO:0000256" key="6">
    <source>
        <dbReference type="ARBA" id="ARBA00023295"/>
    </source>
</evidence>
<dbReference type="EC" id="3.2.1.21" evidence="3"/>
<evidence type="ECO:0000313" key="8">
    <source>
        <dbReference type="EMBL" id="UOB17046.1"/>
    </source>
</evidence>
<dbReference type="PRINTS" id="PR00133">
    <property type="entry name" value="GLHYDRLASE3"/>
</dbReference>
<dbReference type="PANTHER" id="PTHR30620:SF16">
    <property type="entry name" value="LYSOSOMAL BETA GLUCOSIDASE"/>
    <property type="match status" value="1"/>
</dbReference>
<dbReference type="Gene3D" id="2.60.40.10">
    <property type="entry name" value="Immunoglobulins"/>
    <property type="match status" value="1"/>
</dbReference>
<dbReference type="InterPro" id="IPR002772">
    <property type="entry name" value="Glyco_hydro_3_C"/>
</dbReference>
<gene>
    <name evidence="8" type="ORF">MQE35_15060</name>
</gene>
<dbReference type="SUPFAM" id="SSF52279">
    <property type="entry name" value="Beta-D-glucan exohydrolase, C-terminal domain"/>
    <property type="match status" value="1"/>
</dbReference>
<dbReference type="FunFam" id="3.20.20.300:FF:000007">
    <property type="entry name" value="Lysosomal beta glucosidase"/>
    <property type="match status" value="1"/>
</dbReference>
<dbReference type="KEGG" id="fbm:MQE35_15060"/>
<dbReference type="Pfam" id="PF14310">
    <property type="entry name" value="Fn3-like"/>
    <property type="match status" value="1"/>
</dbReference>
<dbReference type="EMBL" id="CP094358">
    <property type="protein sequence ID" value="UOB17046.1"/>
    <property type="molecule type" value="Genomic_DNA"/>
</dbReference>
<feature type="domain" description="Fibronectin type III-like" evidence="7">
    <location>
        <begin position="679"/>
        <end position="744"/>
    </location>
</feature>
<protein>
    <recommendedName>
        <fullName evidence="3">beta-glucosidase</fullName>
        <ecNumber evidence="3">3.2.1.21</ecNumber>
    </recommendedName>
</protein>
<keyword evidence="5 8" id="KW-0378">Hydrolase</keyword>
<comment type="similarity">
    <text evidence="2">Belongs to the glycosyl hydrolase 3 family.</text>
</comment>
<dbReference type="Gene3D" id="3.40.50.1700">
    <property type="entry name" value="Glycoside hydrolase family 3 C-terminal domain"/>
    <property type="match status" value="1"/>
</dbReference>
<reference evidence="8" key="1">
    <citation type="submission" date="2022-03" db="EMBL/GenBank/DDBJ databases">
        <title>Description of Abyssus ytuae gen. nov., sp. nov., a novel member of the family Flavobacteriaceae isolated from the sediment of Mariana Trench.</title>
        <authorList>
            <person name="Zhang J."/>
            <person name="Xu X."/>
        </authorList>
    </citation>
    <scope>NUCLEOTIDE SEQUENCE</scope>
    <source>
        <strain evidence="8">MT3330</strain>
    </source>
</reference>
<dbReference type="InterPro" id="IPR036962">
    <property type="entry name" value="Glyco_hydro_3_N_sf"/>
</dbReference>
<evidence type="ECO:0000256" key="4">
    <source>
        <dbReference type="ARBA" id="ARBA00022729"/>
    </source>
</evidence>
<dbReference type="RefSeq" id="WP_255842309.1">
    <property type="nucleotide sequence ID" value="NZ_CP094358.1"/>
</dbReference>
<evidence type="ECO:0000313" key="9">
    <source>
        <dbReference type="Proteomes" id="UP000831290"/>
    </source>
</evidence>
<keyword evidence="6" id="KW-0326">Glycosidase</keyword>
<dbReference type="Pfam" id="PF00933">
    <property type="entry name" value="Glyco_hydro_3"/>
    <property type="match status" value="1"/>
</dbReference>
<dbReference type="AlphaFoldDB" id="A0A9E6ZZY6"/>
<dbReference type="GO" id="GO:0009251">
    <property type="term" value="P:glucan catabolic process"/>
    <property type="evidence" value="ECO:0007669"/>
    <property type="project" value="TreeGrafter"/>
</dbReference>
<dbReference type="InterPro" id="IPR026891">
    <property type="entry name" value="Fn3-like"/>
</dbReference>
<proteinExistence type="inferred from homology"/>
<comment type="catalytic activity">
    <reaction evidence="1">
        <text>Hydrolysis of terminal, non-reducing beta-D-glucosyl residues with release of beta-D-glucose.</text>
        <dbReference type="EC" id="3.2.1.21"/>
    </reaction>
</comment>
<organism evidence="8 9">
    <name type="scientific">Abyssalbus ytuae</name>
    <dbReference type="NCBI Taxonomy" id="2926907"/>
    <lineage>
        <taxon>Bacteria</taxon>
        <taxon>Pseudomonadati</taxon>
        <taxon>Bacteroidota</taxon>
        <taxon>Flavobacteriia</taxon>
        <taxon>Flavobacteriales</taxon>
        <taxon>Flavobacteriaceae</taxon>
        <taxon>Abyssalbus</taxon>
    </lineage>
</organism>
<dbReference type="Gene3D" id="3.20.20.300">
    <property type="entry name" value="Glycoside hydrolase, family 3, N-terminal domain"/>
    <property type="match status" value="1"/>
</dbReference>
<keyword evidence="9" id="KW-1185">Reference proteome</keyword>
<keyword evidence="4" id="KW-0732">Signal</keyword>
<dbReference type="GO" id="GO:0008422">
    <property type="term" value="F:beta-glucosidase activity"/>
    <property type="evidence" value="ECO:0007669"/>
    <property type="project" value="UniProtKB-EC"/>
</dbReference>
<dbReference type="PANTHER" id="PTHR30620">
    <property type="entry name" value="PERIPLASMIC BETA-GLUCOSIDASE-RELATED"/>
    <property type="match status" value="1"/>
</dbReference>
<dbReference type="InterPro" id="IPR013783">
    <property type="entry name" value="Ig-like_fold"/>
</dbReference>
<name>A0A9E6ZZY6_9FLAO</name>
<dbReference type="InterPro" id="IPR017853">
    <property type="entry name" value="GH"/>
</dbReference>
<dbReference type="SUPFAM" id="SSF51445">
    <property type="entry name" value="(Trans)glycosidases"/>
    <property type="match status" value="1"/>
</dbReference>
<dbReference type="SMART" id="SM01217">
    <property type="entry name" value="Fn3_like"/>
    <property type="match status" value="1"/>
</dbReference>
<dbReference type="InterPro" id="IPR051915">
    <property type="entry name" value="Cellulose_Degrad_GH3"/>
</dbReference>
<evidence type="ECO:0000259" key="7">
    <source>
        <dbReference type="SMART" id="SM01217"/>
    </source>
</evidence>
<evidence type="ECO:0000256" key="3">
    <source>
        <dbReference type="ARBA" id="ARBA00012744"/>
    </source>
</evidence>
<sequence length="776" mass="86469">MKKILYLPLISFFIVFNSCKDSSGKNGIKEDDTSNEISQKVAELVNEMTLEEKVGQMTQLNISVFFNEDSLDHKKLKYHIIEKGLGSILNTPFNSAYSLENWRNLNTLIQDYAKESRTKIPLIYGIDAIHGTTYTQNSTLFPHNIGMAATRNPELVKQLAKITAKEVRASGIRWNFDPVFGVGRNPLWPRFEETFGEDPYLTGELGVAAINGYEEDGLSNPTAVAACIKHYLGYPAPAIGKDRTPAYIPEILLKEIYLPPFEKAVKTGCPTVMVNSGAINGVPTHANKYLLTDLLKKELGFKGFVVTDWEDIIYLYRDHKIAKNNKEAVKIAINAGIDMSMVPFEDTFYNDLIELVKEGEVPMSRINDAVSRILKVKYQLGLFNNPYPEEGTETNFGKEEYARTALQAAQESITLLKNDTIKGKAVLPLSKNSKILLAGPGANSLATLHGSWSYIWEGVRDDLYPESTLTIREAIENKIGKNNIITVAPERFDEIKNSHISLLKGYASQCDAIILCLGENSYAETNGNMDDLELPDDQLQLALAAIETGKPVILVLTEGRPLIINKIEPGIHGVLQAYRPGSKGAEAISNILFGDYNPEGVLPYSYPQHTGNIVTYDAPGRAENYYNPQWPFGYGLSYTTFKIEDLKISNDTLSGNTPLTVSVKVTNTGNIDGKLAIDLYTRDLVASLTPASKKLKRFTKTHLKAGESKTVKFALEKNDFSFINSNMERITEEGVFEVLVSNHSGRKVSEVDTKTRKVKTKDTDAHFLKAQFYYRK</sequence>
<evidence type="ECO:0000256" key="1">
    <source>
        <dbReference type="ARBA" id="ARBA00000448"/>
    </source>
</evidence>
<dbReference type="InterPro" id="IPR001764">
    <property type="entry name" value="Glyco_hydro_3_N"/>
</dbReference>